<keyword evidence="4 6" id="KW-1133">Transmembrane helix</keyword>
<sequence length="825" mass="90847">MTALKLAWDAFVHEHASSDGRLVLATQFLLVFFLLALTLTSASVQHYLHDNLQALLGSDMVVSRYRPLPEAEKLRLRQQALQVSETRLVDITLTHLERWKKVRLKVVDGAYPVQGRLAVGRDPAGGHEPVDRGPTAGEIWVDPRLFTELQLELGQTLMVGGEALSVSRILFHEPDRILEGHSVAPRAMVNRASLKGLSLNAEKTHYRYLVNAGPARQREIASLLSTAVPDAQIITRENGRHPLALFWKRAENFIGLSSVLLFFMAAIAIDLAGRRRLSMEQKRLALYMSMGMGLNQGIVMALGQWLLGFLVSLLAGMAFAYGASLAVLQLLQAQFPGIAPDWRWVELGKSILLVFLLLLSFQLPGFIQLRSTSVVALMRGRSVPSGVLARSGWTLACLAGLAGFYSDNWTLTGMALAAMLCSVLIMMLATWLLLIGGEKLTRTGSGLLPFTLFVMRKRLLSKSTQVMGFGLCCTLLLFTLMLMKDIGETLEANRRINDGNLVIAKADPDQLAAIRHWSESTGSRIRQIRPFASAQLVAVNDRPLKDFVRQPSDSAAALTAPIRLSWSDRVPVNNRVVSGRWWPSSSGERREISVESEVATDMGFELGDKLTFMAGDELLDLAIVATHAYQPGNGSVTFWFQVPEAVAERSGLEVFYMGSMELPEDAWEKLSALWRPHPTLALVPLKEITERFDNVLAMITKLILGFSSMIVLMASIVVAASVRGFEQEERIKNGLLLSMGLDRFDCLKLNLYEWLVTASIAAVGAMAGSWVAGASIYQSQFAIAYRPDPVWMGSITLATMVAVCGIGLFYYHTSLKSSVGNLLTE</sequence>
<gene>
    <name evidence="8" type="ORF">H0E84_04665</name>
</gene>
<comment type="caution">
    <text evidence="8">The sequence shown here is derived from an EMBL/GenBank/DDBJ whole genome shotgun (WGS) entry which is preliminary data.</text>
</comment>
<feature type="domain" description="ABC3 transporter permease C-terminal" evidence="7">
    <location>
        <begin position="706"/>
        <end position="811"/>
    </location>
</feature>
<feature type="transmembrane region" description="Helical" evidence="6">
    <location>
        <begin position="466"/>
        <end position="483"/>
    </location>
</feature>
<evidence type="ECO:0000256" key="4">
    <source>
        <dbReference type="ARBA" id="ARBA00022989"/>
    </source>
</evidence>
<accession>A0A853J8Z5</accession>
<evidence type="ECO:0000256" key="1">
    <source>
        <dbReference type="ARBA" id="ARBA00004651"/>
    </source>
</evidence>
<dbReference type="InterPro" id="IPR003838">
    <property type="entry name" value="ABC3_permease_C"/>
</dbReference>
<dbReference type="PANTHER" id="PTHR30287:SF1">
    <property type="entry name" value="INNER MEMBRANE PROTEIN"/>
    <property type="match status" value="1"/>
</dbReference>
<dbReference type="PANTHER" id="PTHR30287">
    <property type="entry name" value="MEMBRANE COMPONENT OF PREDICTED ABC SUPERFAMILY METABOLITE UPTAKE TRANSPORTER"/>
    <property type="match status" value="1"/>
</dbReference>
<organism evidence="8 9">
    <name type="scientific">Luteimonas salinisoli</name>
    <dbReference type="NCBI Taxonomy" id="2752307"/>
    <lineage>
        <taxon>Bacteria</taxon>
        <taxon>Pseudomonadati</taxon>
        <taxon>Pseudomonadota</taxon>
        <taxon>Gammaproteobacteria</taxon>
        <taxon>Lysobacterales</taxon>
        <taxon>Lysobacteraceae</taxon>
        <taxon>Luteimonas</taxon>
    </lineage>
</organism>
<dbReference type="GO" id="GO:0005886">
    <property type="term" value="C:plasma membrane"/>
    <property type="evidence" value="ECO:0007669"/>
    <property type="project" value="UniProtKB-SubCell"/>
</dbReference>
<keyword evidence="9" id="KW-1185">Reference proteome</keyword>
<evidence type="ECO:0000256" key="2">
    <source>
        <dbReference type="ARBA" id="ARBA00022475"/>
    </source>
</evidence>
<reference evidence="8 9" key="1">
    <citation type="submission" date="2020-07" db="EMBL/GenBank/DDBJ databases">
        <title>Luteimonas sp. SJ-92.</title>
        <authorList>
            <person name="Huang X.-X."/>
            <person name="Xu L."/>
            <person name="Sun J.-Q."/>
        </authorList>
    </citation>
    <scope>NUCLEOTIDE SEQUENCE [LARGE SCALE GENOMIC DNA]</scope>
    <source>
        <strain evidence="8 9">SJ-92</strain>
    </source>
</reference>
<dbReference type="AlphaFoldDB" id="A0A853J8Z5"/>
<keyword evidence="5 6" id="KW-0472">Membrane</keyword>
<evidence type="ECO:0000259" key="7">
    <source>
        <dbReference type="Pfam" id="PF02687"/>
    </source>
</evidence>
<feature type="transmembrane region" description="Helical" evidence="6">
    <location>
        <begin position="347"/>
        <end position="367"/>
    </location>
</feature>
<evidence type="ECO:0000256" key="6">
    <source>
        <dbReference type="SAM" id="Phobius"/>
    </source>
</evidence>
<keyword evidence="3 6" id="KW-0812">Transmembrane</keyword>
<feature type="transmembrane region" description="Helical" evidence="6">
    <location>
        <begin position="387"/>
        <end position="405"/>
    </location>
</feature>
<feature type="transmembrane region" description="Helical" evidence="6">
    <location>
        <begin position="702"/>
        <end position="722"/>
    </location>
</feature>
<dbReference type="Pfam" id="PF02687">
    <property type="entry name" value="FtsX"/>
    <property type="match status" value="1"/>
</dbReference>
<dbReference type="InterPro" id="IPR038766">
    <property type="entry name" value="Membrane_comp_ABC_pdt"/>
</dbReference>
<dbReference type="Proteomes" id="UP000578091">
    <property type="component" value="Unassembled WGS sequence"/>
</dbReference>
<evidence type="ECO:0000256" key="3">
    <source>
        <dbReference type="ARBA" id="ARBA00022692"/>
    </source>
</evidence>
<feature type="transmembrane region" description="Helical" evidence="6">
    <location>
        <begin position="791"/>
        <end position="811"/>
    </location>
</feature>
<evidence type="ECO:0000313" key="8">
    <source>
        <dbReference type="EMBL" id="NZA25666.1"/>
    </source>
</evidence>
<evidence type="ECO:0000256" key="5">
    <source>
        <dbReference type="ARBA" id="ARBA00023136"/>
    </source>
</evidence>
<dbReference type="RefSeq" id="WP_180677472.1">
    <property type="nucleotide sequence ID" value="NZ_JACCKA010000031.1"/>
</dbReference>
<feature type="transmembrane region" description="Helical" evidence="6">
    <location>
        <begin position="294"/>
        <end position="327"/>
    </location>
</feature>
<feature type="transmembrane region" description="Helical" evidence="6">
    <location>
        <begin position="411"/>
        <end position="434"/>
    </location>
</feature>
<comment type="subcellular location">
    <subcellularLocation>
        <location evidence="1">Cell membrane</location>
        <topology evidence="1">Multi-pass membrane protein</topology>
    </subcellularLocation>
</comment>
<dbReference type="EMBL" id="JACCKA010000031">
    <property type="protein sequence ID" value="NZA25666.1"/>
    <property type="molecule type" value="Genomic_DNA"/>
</dbReference>
<keyword evidence="2" id="KW-1003">Cell membrane</keyword>
<proteinExistence type="predicted"/>
<protein>
    <submittedName>
        <fullName evidence="8">Permease</fullName>
    </submittedName>
</protein>
<name>A0A853J8Z5_9GAMM</name>
<feature type="transmembrane region" description="Helical" evidence="6">
    <location>
        <begin position="751"/>
        <end position="771"/>
    </location>
</feature>
<evidence type="ECO:0000313" key="9">
    <source>
        <dbReference type="Proteomes" id="UP000578091"/>
    </source>
</evidence>
<feature type="transmembrane region" description="Helical" evidence="6">
    <location>
        <begin position="253"/>
        <end position="273"/>
    </location>
</feature>